<proteinExistence type="predicted"/>
<evidence type="ECO:0000313" key="4">
    <source>
        <dbReference type="Proteomes" id="UP000664477"/>
    </source>
</evidence>
<accession>A0A939SPQ5</accession>
<evidence type="ECO:0000256" key="2">
    <source>
        <dbReference type="SAM" id="MobiDB-lite"/>
    </source>
</evidence>
<feature type="compositionally biased region" description="Polar residues" evidence="2">
    <location>
        <begin position="78"/>
        <end position="88"/>
    </location>
</feature>
<dbReference type="Proteomes" id="UP000664477">
    <property type="component" value="Unassembled WGS sequence"/>
</dbReference>
<evidence type="ECO:0000256" key="1">
    <source>
        <dbReference type="SAM" id="Coils"/>
    </source>
</evidence>
<gene>
    <name evidence="3" type="ORF">J4727_20600</name>
</gene>
<protein>
    <submittedName>
        <fullName evidence="3">Uncharacterized protein</fullName>
    </submittedName>
</protein>
<feature type="coiled-coil region" evidence="1">
    <location>
        <begin position="37"/>
        <end position="64"/>
    </location>
</feature>
<sequence>MSKASDIQQAWEQQQALVSQIITLRSTLLDDENTEPQSEETCQVDELKQELQTLDQQLAQLHETHLLVSPHVDKNKLQPLSQNGQAYH</sequence>
<reference evidence="3" key="1">
    <citation type="submission" date="2021-03" db="EMBL/GenBank/DDBJ databases">
        <title>Molecular epidemiology and mechanisms of colistin and carbapenem resistance in Enterobacteriaceae from clinical isolates, the environment and porcine samples in Pretoria, South Africa.</title>
        <authorList>
            <person name="Bogoshi D."/>
            <person name="Mbelle N.M."/>
            <person name="Naidoo V."/>
            <person name="Osei Sekyere J."/>
        </authorList>
    </citation>
    <scope>NUCLEOTIDE SEQUENCE</scope>
    <source>
        <strain evidence="3">C052</strain>
    </source>
</reference>
<comment type="caution">
    <text evidence="3">The sequence shown here is derived from an EMBL/GenBank/DDBJ whole genome shotgun (WGS) entry which is preliminary data.</text>
</comment>
<organism evidence="3 4">
    <name type="scientific">Providencia rettgeri</name>
    <dbReference type="NCBI Taxonomy" id="587"/>
    <lineage>
        <taxon>Bacteria</taxon>
        <taxon>Pseudomonadati</taxon>
        <taxon>Pseudomonadota</taxon>
        <taxon>Gammaproteobacteria</taxon>
        <taxon>Enterobacterales</taxon>
        <taxon>Morganellaceae</taxon>
        <taxon>Providencia</taxon>
    </lineage>
</organism>
<keyword evidence="1" id="KW-0175">Coiled coil</keyword>
<dbReference type="EMBL" id="JAGETQ010000271">
    <property type="protein sequence ID" value="MBO1916782.1"/>
    <property type="molecule type" value="Genomic_DNA"/>
</dbReference>
<evidence type="ECO:0000313" key="3">
    <source>
        <dbReference type="EMBL" id="MBO1916782.1"/>
    </source>
</evidence>
<name>A0A939SPQ5_PRORE</name>
<dbReference type="AlphaFoldDB" id="A0A939SPQ5"/>
<feature type="region of interest" description="Disordered" evidence="2">
    <location>
        <begin position="69"/>
        <end position="88"/>
    </location>
</feature>